<feature type="domain" description="LNS2/PITP" evidence="1">
    <location>
        <begin position="1"/>
        <end position="118"/>
    </location>
</feature>
<dbReference type="OrthoDB" id="4567at2759"/>
<dbReference type="Proteomes" id="UP000604825">
    <property type="component" value="Unassembled WGS sequence"/>
</dbReference>
<evidence type="ECO:0000313" key="3">
    <source>
        <dbReference type="Proteomes" id="UP000604825"/>
    </source>
</evidence>
<dbReference type="AlphaFoldDB" id="A0A811QC57"/>
<dbReference type="Pfam" id="PF08235">
    <property type="entry name" value="LNS2"/>
    <property type="match status" value="1"/>
</dbReference>
<comment type="caution">
    <text evidence="2">The sequence shown here is derived from an EMBL/GenBank/DDBJ whole genome shotgun (WGS) entry which is preliminary data.</text>
</comment>
<dbReference type="GO" id="GO:0008195">
    <property type="term" value="F:phosphatidate phosphatase activity"/>
    <property type="evidence" value="ECO:0007669"/>
    <property type="project" value="TreeGrafter"/>
</dbReference>
<proteinExistence type="predicted"/>
<dbReference type="PANTHER" id="PTHR12181">
    <property type="entry name" value="LIPIN"/>
    <property type="match status" value="1"/>
</dbReference>
<evidence type="ECO:0000313" key="2">
    <source>
        <dbReference type="EMBL" id="CAD6254827.1"/>
    </source>
</evidence>
<dbReference type="InterPro" id="IPR013209">
    <property type="entry name" value="LNS2"/>
</dbReference>
<reference evidence="2" key="1">
    <citation type="submission" date="2020-10" db="EMBL/GenBank/DDBJ databases">
        <authorList>
            <person name="Han B."/>
            <person name="Lu T."/>
            <person name="Zhao Q."/>
            <person name="Huang X."/>
            <person name="Zhao Y."/>
        </authorList>
    </citation>
    <scope>NUCLEOTIDE SEQUENCE</scope>
</reference>
<evidence type="ECO:0000259" key="1">
    <source>
        <dbReference type="SMART" id="SM00775"/>
    </source>
</evidence>
<dbReference type="InterPro" id="IPR031315">
    <property type="entry name" value="LNS2/PITP"/>
</dbReference>
<dbReference type="InterPro" id="IPR026058">
    <property type="entry name" value="LIPIN"/>
</dbReference>
<gene>
    <name evidence="2" type="ORF">NCGR_LOCUS38426</name>
</gene>
<organism evidence="2 3">
    <name type="scientific">Miscanthus lutarioriparius</name>
    <dbReference type="NCBI Taxonomy" id="422564"/>
    <lineage>
        <taxon>Eukaryota</taxon>
        <taxon>Viridiplantae</taxon>
        <taxon>Streptophyta</taxon>
        <taxon>Embryophyta</taxon>
        <taxon>Tracheophyta</taxon>
        <taxon>Spermatophyta</taxon>
        <taxon>Magnoliopsida</taxon>
        <taxon>Liliopsida</taxon>
        <taxon>Poales</taxon>
        <taxon>Poaceae</taxon>
        <taxon>PACMAD clade</taxon>
        <taxon>Panicoideae</taxon>
        <taxon>Andropogonodae</taxon>
        <taxon>Andropogoneae</taxon>
        <taxon>Saccharinae</taxon>
        <taxon>Miscanthus</taxon>
    </lineage>
</organism>
<protein>
    <recommendedName>
        <fullName evidence="1">LNS2/PITP domain-containing protein</fullName>
    </recommendedName>
</protein>
<keyword evidence="3" id="KW-1185">Reference proteome</keyword>
<accession>A0A811QC57</accession>
<sequence>MPLVGRDWSHSGVARLFSAIKENGYQLLFLSARAIVQAYLTKNFLFNLKQLYGEPHMNSRLHVWSSIVFNCLYKPLKSRPMGSQGEVAVNSSVDVKSYTSLHTLVHDMFPPTTLVEQEDYNNWNYWKVPLPDVDL</sequence>
<dbReference type="EMBL" id="CAJGYO010000009">
    <property type="protein sequence ID" value="CAD6254827.1"/>
    <property type="molecule type" value="Genomic_DNA"/>
</dbReference>
<name>A0A811QC57_9POAL</name>
<dbReference type="PANTHER" id="PTHR12181:SF70">
    <property type="entry name" value="PHOSPHATIDATE PHOSPHATASE"/>
    <property type="match status" value="1"/>
</dbReference>
<dbReference type="SMART" id="SM00775">
    <property type="entry name" value="LNS2"/>
    <property type="match status" value="1"/>
</dbReference>